<dbReference type="GO" id="GO:0004519">
    <property type="term" value="F:endonuclease activity"/>
    <property type="evidence" value="ECO:0007669"/>
    <property type="project" value="UniProtKB-KW"/>
</dbReference>
<feature type="domain" description="GmrSD restriction endonucleases C-terminal" evidence="2">
    <location>
        <begin position="491"/>
        <end position="623"/>
    </location>
</feature>
<dbReference type="Pfam" id="PF03235">
    <property type="entry name" value="GmrSD_N"/>
    <property type="match status" value="1"/>
</dbReference>
<dbReference type="InterPro" id="IPR004919">
    <property type="entry name" value="GmrSD_N"/>
</dbReference>
<dbReference type="PANTHER" id="PTHR35149">
    <property type="entry name" value="SLL5132 PROTEIN"/>
    <property type="match status" value="1"/>
</dbReference>
<sequence length="649" mass="77257">MENQLQSISKIFTEKLFRIPDYQRGYAWTEKQLKEYWNDIIQLENDKNHYVGVLTLEKVPIEVYDLWEDDKWIIESKSFEPYYIVDGQQRLTTTIILIQAITETLTKKDELNYSTAEEIRKRYIFESKDKGISRSYIFGYEKDNPSYEFLKTKIFNENSTSGYSNEITIYTHNLEYAKQFFLEKLKSSSIAEKESIFKKTTQNLLFNIYAITNDIDVFVAFETMNNRGKPLTNLELLKNRLIYLSTKIKEDDNEKIILRKIINDGWKGIYHYLGLNKENPLKDDVFLNVHRELYFGKEMFSEEDIDLERHYRRHYTIRGGLEDFLLDNKFNLKNIYEDGDNKITIDYIKNYVESLQNAVIVWYNILNPTLSNEFSDKEKSLLDKISRLRSGRYSTLLLAIYLKKPTITTRIKVLEKIERLGFLMNFYFGRYGLETINFPMVAIKIHSGEKSISDLTKQLDTKINEFLMQEDLPSKIAEIFRNPGGFYYWDGIRYFLFEYELSLKEKSKAKKNKINWLEYIDEQDDFITIEHIYPQTPKKDCWTKVFNKHSLKDRRALKNSLGNLLPLSKPKNSSLQNRCFVDKINNDQNYVGFRYGSYSENEISGLPEWTPQNIKERGIKLLKFMEKRWGLNFENDDNRIEILNLNFLK</sequence>
<dbReference type="Proteomes" id="UP001260959">
    <property type="component" value="Unassembled WGS sequence"/>
</dbReference>
<reference evidence="3 4" key="1">
    <citation type="submission" date="2023-08" db="EMBL/GenBank/DDBJ databases">
        <authorList>
            <person name="Maltman C."/>
        </authorList>
    </citation>
    <scope>NUCLEOTIDE SEQUENCE [LARGE SCALE GENOMIC DNA]</scope>
    <source>
        <strain evidence="3 4">ES2</strain>
    </source>
</reference>
<accession>A0ABU1E1J2</accession>
<proteinExistence type="predicted"/>
<comment type="caution">
    <text evidence="3">The sequence shown here is derived from an EMBL/GenBank/DDBJ whole genome shotgun (WGS) entry which is preliminary data.</text>
</comment>
<keyword evidence="3" id="KW-0540">Nuclease</keyword>
<dbReference type="InterPro" id="IPR011089">
    <property type="entry name" value="GmrSD_C"/>
</dbReference>
<dbReference type="PANTHER" id="PTHR35149:SF1">
    <property type="entry name" value="DUF5655 DOMAIN-CONTAINING PROTEIN"/>
    <property type="match status" value="1"/>
</dbReference>
<evidence type="ECO:0000259" key="1">
    <source>
        <dbReference type="Pfam" id="PF03235"/>
    </source>
</evidence>
<evidence type="ECO:0000313" key="3">
    <source>
        <dbReference type="EMBL" id="MDR4951651.1"/>
    </source>
</evidence>
<keyword evidence="4" id="KW-1185">Reference proteome</keyword>
<keyword evidence="3" id="KW-0255">Endonuclease</keyword>
<keyword evidence="3" id="KW-0378">Hydrolase</keyword>
<evidence type="ECO:0000313" key="4">
    <source>
        <dbReference type="Proteomes" id="UP001260959"/>
    </source>
</evidence>
<organism evidence="3 4">
    <name type="scientific">Chryseobacterium metallicongregator</name>
    <dbReference type="NCBI Taxonomy" id="3073042"/>
    <lineage>
        <taxon>Bacteria</taxon>
        <taxon>Pseudomonadati</taxon>
        <taxon>Bacteroidota</taxon>
        <taxon>Flavobacteriia</taxon>
        <taxon>Flavobacteriales</taxon>
        <taxon>Weeksellaceae</taxon>
        <taxon>Chryseobacterium group</taxon>
        <taxon>Chryseobacterium</taxon>
    </lineage>
</organism>
<protein>
    <submittedName>
        <fullName evidence="3">DUF262 domain-containing HNH endonuclease family protein</fullName>
    </submittedName>
</protein>
<dbReference type="Pfam" id="PF07510">
    <property type="entry name" value="GmrSD_C"/>
    <property type="match status" value="1"/>
</dbReference>
<evidence type="ECO:0000259" key="2">
    <source>
        <dbReference type="Pfam" id="PF07510"/>
    </source>
</evidence>
<feature type="domain" description="GmrSD restriction endonucleases N-terminal" evidence="1">
    <location>
        <begin position="8"/>
        <end position="241"/>
    </location>
</feature>
<name>A0ABU1E1J2_9FLAO</name>
<dbReference type="RefSeq" id="WP_309521719.1">
    <property type="nucleotide sequence ID" value="NZ_JAVIXS010000003.1"/>
</dbReference>
<dbReference type="EMBL" id="JAVIXS010000003">
    <property type="protein sequence ID" value="MDR4951651.1"/>
    <property type="molecule type" value="Genomic_DNA"/>
</dbReference>
<gene>
    <name evidence="3" type="ORF">REB14_05590</name>
</gene>